<dbReference type="InParanoid" id="K1VRG5"/>
<comment type="caution">
    <text evidence="2">The sequence shown here is derived from an EMBL/GenBank/DDBJ whole genome shotgun (WGS) entry which is preliminary data.</text>
</comment>
<feature type="region of interest" description="Disordered" evidence="1">
    <location>
        <begin position="1"/>
        <end position="31"/>
    </location>
</feature>
<gene>
    <name evidence="2" type="ORF">A1Q2_02595</name>
</gene>
<evidence type="ECO:0000313" key="2">
    <source>
        <dbReference type="EMBL" id="EKD03146.1"/>
    </source>
</evidence>
<proteinExistence type="predicted"/>
<accession>K1VRG5</accession>
<dbReference type="EMBL" id="AMBO01000268">
    <property type="protein sequence ID" value="EKD03146.1"/>
    <property type="molecule type" value="Genomic_DNA"/>
</dbReference>
<evidence type="ECO:0000256" key="1">
    <source>
        <dbReference type="SAM" id="MobiDB-lite"/>
    </source>
</evidence>
<protein>
    <recommendedName>
        <fullName evidence="4">Extracellular membrane protein CFEM domain-containing protein</fullName>
    </recommendedName>
</protein>
<name>K1VRG5_TRIAC</name>
<dbReference type="AlphaFoldDB" id="K1VRG5"/>
<dbReference type="Proteomes" id="UP000006757">
    <property type="component" value="Unassembled WGS sequence"/>
</dbReference>
<keyword evidence="3" id="KW-1185">Reference proteome</keyword>
<feature type="region of interest" description="Disordered" evidence="1">
    <location>
        <begin position="146"/>
        <end position="180"/>
    </location>
</feature>
<evidence type="ECO:0000313" key="3">
    <source>
        <dbReference type="Proteomes" id="UP000006757"/>
    </source>
</evidence>
<feature type="region of interest" description="Disordered" evidence="1">
    <location>
        <begin position="45"/>
        <end position="72"/>
    </location>
</feature>
<evidence type="ECO:0008006" key="4">
    <source>
        <dbReference type="Google" id="ProtNLM"/>
    </source>
</evidence>
<organism evidence="2 3">
    <name type="scientific">Trichosporon asahii var. asahii (strain CBS 8904)</name>
    <name type="common">Yeast</name>
    <dbReference type="NCBI Taxonomy" id="1220162"/>
    <lineage>
        <taxon>Eukaryota</taxon>
        <taxon>Fungi</taxon>
        <taxon>Dikarya</taxon>
        <taxon>Basidiomycota</taxon>
        <taxon>Agaricomycotina</taxon>
        <taxon>Tremellomycetes</taxon>
        <taxon>Trichosporonales</taxon>
        <taxon>Trichosporonaceae</taxon>
        <taxon>Trichosporon</taxon>
    </lineage>
</organism>
<feature type="compositionally biased region" description="Basic residues" evidence="1">
    <location>
        <begin position="63"/>
        <end position="72"/>
    </location>
</feature>
<sequence>MYARRPISSHQTDTLCADSAHSDRRSPPPPRALALYKCREKGAAESLPSLHSRRLARNEVHPRRPHRRHGRPRCQLGCAAEKAQEICKTSDWNNTDCLCTADFQQSVKVCLYRHDDDCNTHVAPWFENVRGTCKEKGVEIKNATKNWSKANNGGDGPNTAPVEGNGNGNPTTSAAAAAAETKKDGASTRASVGAAALLVVGAVAAAL</sequence>
<dbReference type="HOGENOM" id="CLU_1327211_0_0_1"/>
<reference evidence="2 3" key="1">
    <citation type="journal article" date="2012" name="Eukaryot. Cell">
        <title>Genome sequence of the Trichosporon asahii environmental strain CBS 8904.</title>
        <authorList>
            <person name="Yang R.Y."/>
            <person name="Li H.T."/>
            <person name="Zhu H."/>
            <person name="Zhou G.P."/>
            <person name="Wang M."/>
            <person name="Wang L."/>
        </authorList>
    </citation>
    <scope>NUCLEOTIDE SEQUENCE [LARGE SCALE GENOMIC DNA]</scope>
    <source>
        <strain evidence="2 3">CBS 8904</strain>
    </source>
</reference>